<reference evidence="2 3" key="1">
    <citation type="submission" date="2016-10" db="EMBL/GenBank/DDBJ databases">
        <title>The Draft Genome Sequence of Actinokineospora bangkokensis 44EHWT reveals the biosynthetic pathway of antifungal compounds Thailandins with unusual extender unit butylmalonyl-CoA.</title>
        <authorList>
            <person name="Greule A."/>
            <person name="Intra B."/>
            <person name="Flemming S."/>
            <person name="Rommel M.G."/>
            <person name="Panbangred W."/>
            <person name="Bechthold A."/>
        </authorList>
    </citation>
    <scope>NUCLEOTIDE SEQUENCE [LARGE SCALE GENOMIC DNA]</scope>
    <source>
        <strain evidence="2 3">44EHW</strain>
    </source>
</reference>
<dbReference type="AlphaFoldDB" id="A0A1Q9LEU3"/>
<gene>
    <name evidence="2" type="ORF">BJP25_28450</name>
</gene>
<dbReference type="EMBL" id="MKQR01000026">
    <property type="protein sequence ID" value="OLR90557.1"/>
    <property type="molecule type" value="Genomic_DNA"/>
</dbReference>
<organism evidence="2 3">
    <name type="scientific">Actinokineospora bangkokensis</name>
    <dbReference type="NCBI Taxonomy" id="1193682"/>
    <lineage>
        <taxon>Bacteria</taxon>
        <taxon>Bacillati</taxon>
        <taxon>Actinomycetota</taxon>
        <taxon>Actinomycetes</taxon>
        <taxon>Pseudonocardiales</taxon>
        <taxon>Pseudonocardiaceae</taxon>
        <taxon>Actinokineospora</taxon>
    </lineage>
</organism>
<dbReference type="Proteomes" id="UP000186040">
    <property type="component" value="Unassembled WGS sequence"/>
</dbReference>
<comment type="caution">
    <text evidence="2">The sequence shown here is derived from an EMBL/GenBank/DDBJ whole genome shotgun (WGS) entry which is preliminary data.</text>
</comment>
<evidence type="ECO:0000313" key="3">
    <source>
        <dbReference type="Proteomes" id="UP000186040"/>
    </source>
</evidence>
<evidence type="ECO:0000256" key="1">
    <source>
        <dbReference type="SAM" id="MobiDB-lite"/>
    </source>
</evidence>
<protein>
    <submittedName>
        <fullName evidence="2">Uncharacterized protein</fullName>
    </submittedName>
</protein>
<feature type="region of interest" description="Disordered" evidence="1">
    <location>
        <begin position="1"/>
        <end position="89"/>
    </location>
</feature>
<dbReference type="OrthoDB" id="3695516at2"/>
<feature type="compositionally biased region" description="Basic and acidic residues" evidence="1">
    <location>
        <begin position="46"/>
        <end position="69"/>
    </location>
</feature>
<name>A0A1Q9LEU3_9PSEU</name>
<dbReference type="RefSeq" id="WP_075977231.1">
    <property type="nucleotide sequence ID" value="NZ_MKQR01000026.1"/>
</dbReference>
<keyword evidence="3" id="KW-1185">Reference proteome</keyword>
<proteinExistence type="predicted"/>
<sequence>MDRPNTGTPGKRRPRTGAVRVGELIGGRWPAPRRPADPALPALPRPRVDDRATVQFERITDEPMARETTTDDPAATAPRADERPTPASRTSALAQLAGLGLAAAALCGAVATSAVVSSQRAAAPTEAPPSLQITGERALLPDLLVAAYGDSGRRGDLLPAATTTPAAQARTPRVSSADPVRAGATARPVLAPRELVREYYRLVRTDPVGAYDLLAPDLRGADRAAFADACAERDLRLESVQEHGAGGDQVVAVVRLTLDDGSPLLVRQLLTVGGEVPQLITRAEVLGAQAQ</sequence>
<dbReference type="STRING" id="1193682.BJP25_28450"/>
<evidence type="ECO:0000313" key="2">
    <source>
        <dbReference type="EMBL" id="OLR90557.1"/>
    </source>
</evidence>
<accession>A0A1Q9LEU3</accession>